<evidence type="ECO:0000313" key="4">
    <source>
        <dbReference type="EMBL" id="KAH6880706.1"/>
    </source>
</evidence>
<name>A0A9P9ANE2_9HYPO</name>
<evidence type="ECO:0000313" key="5">
    <source>
        <dbReference type="Proteomes" id="UP000777438"/>
    </source>
</evidence>
<dbReference type="Pfam" id="PF25581">
    <property type="entry name" value="AsqO_C"/>
    <property type="match status" value="1"/>
</dbReference>
<dbReference type="Proteomes" id="UP000777438">
    <property type="component" value="Unassembled WGS sequence"/>
</dbReference>
<dbReference type="AlphaFoldDB" id="A0A9P9ANE2"/>
<feature type="domain" description="AsqO/PenF-like C-terminal" evidence="3">
    <location>
        <begin position="256"/>
        <end position="381"/>
    </location>
</feature>
<dbReference type="InterPro" id="IPR056402">
    <property type="entry name" value="DA_N"/>
</dbReference>
<feature type="chain" id="PRO_5040184361" description="Hydroxyneurosporene synthase" evidence="1">
    <location>
        <begin position="24"/>
        <end position="384"/>
    </location>
</feature>
<evidence type="ECO:0008006" key="6">
    <source>
        <dbReference type="Google" id="ProtNLM"/>
    </source>
</evidence>
<dbReference type="OrthoDB" id="5344254at2759"/>
<keyword evidence="5" id="KW-1185">Reference proteome</keyword>
<keyword evidence="1" id="KW-0732">Signal</keyword>
<dbReference type="InterPro" id="IPR057722">
    <property type="entry name" value="AsqO/PenF-like_C"/>
</dbReference>
<accession>A0A9P9ANE2</accession>
<dbReference type="Pfam" id="PF24137">
    <property type="entry name" value="DA_N"/>
    <property type="match status" value="1"/>
</dbReference>
<feature type="domain" description="Diels-Alderase N-terminal" evidence="2">
    <location>
        <begin position="51"/>
        <end position="237"/>
    </location>
</feature>
<organism evidence="4 5">
    <name type="scientific">Thelonectria olida</name>
    <dbReference type="NCBI Taxonomy" id="1576542"/>
    <lineage>
        <taxon>Eukaryota</taxon>
        <taxon>Fungi</taxon>
        <taxon>Dikarya</taxon>
        <taxon>Ascomycota</taxon>
        <taxon>Pezizomycotina</taxon>
        <taxon>Sordariomycetes</taxon>
        <taxon>Hypocreomycetidae</taxon>
        <taxon>Hypocreales</taxon>
        <taxon>Nectriaceae</taxon>
        <taxon>Thelonectria</taxon>
    </lineage>
</organism>
<evidence type="ECO:0000256" key="1">
    <source>
        <dbReference type="SAM" id="SignalP"/>
    </source>
</evidence>
<dbReference type="EMBL" id="JAGPYM010000025">
    <property type="protein sequence ID" value="KAH6880706.1"/>
    <property type="molecule type" value="Genomic_DNA"/>
</dbReference>
<evidence type="ECO:0000259" key="2">
    <source>
        <dbReference type="Pfam" id="PF24137"/>
    </source>
</evidence>
<feature type="signal peptide" evidence="1">
    <location>
        <begin position="1"/>
        <end position="23"/>
    </location>
</feature>
<reference evidence="4 5" key="1">
    <citation type="journal article" date="2021" name="Nat. Commun.">
        <title>Genetic determinants of endophytism in the Arabidopsis root mycobiome.</title>
        <authorList>
            <person name="Mesny F."/>
            <person name="Miyauchi S."/>
            <person name="Thiergart T."/>
            <person name="Pickel B."/>
            <person name="Atanasova L."/>
            <person name="Karlsson M."/>
            <person name="Huettel B."/>
            <person name="Barry K.W."/>
            <person name="Haridas S."/>
            <person name="Chen C."/>
            <person name="Bauer D."/>
            <person name="Andreopoulos W."/>
            <person name="Pangilinan J."/>
            <person name="LaButti K."/>
            <person name="Riley R."/>
            <person name="Lipzen A."/>
            <person name="Clum A."/>
            <person name="Drula E."/>
            <person name="Henrissat B."/>
            <person name="Kohler A."/>
            <person name="Grigoriev I.V."/>
            <person name="Martin F.M."/>
            <person name="Hacquard S."/>
        </authorList>
    </citation>
    <scope>NUCLEOTIDE SEQUENCE [LARGE SCALE GENOMIC DNA]</scope>
    <source>
        <strain evidence="4 5">MPI-CAGE-CH-0241</strain>
    </source>
</reference>
<evidence type="ECO:0000259" key="3">
    <source>
        <dbReference type="Pfam" id="PF25581"/>
    </source>
</evidence>
<gene>
    <name evidence="4" type="ORF">B0T10DRAFT_463776</name>
</gene>
<protein>
    <recommendedName>
        <fullName evidence="6">Hydroxyneurosporene synthase</fullName>
    </recommendedName>
</protein>
<sequence>MFADLFSLRSLASILALTPLFAARRIVVPPEPADGPSAVQWISEADGLDSPKVSPINRTTYEWWYFDLISKDTDCDERLQSITTVFYLSTDGGFTPLAGYWKLGYTSVDLVQITASFANGTIFQALLNASQAIFSPNGNAATGVYTGKAGKASFRGKADLSAYTVKIDAPELGIVGTIELDSVAPPRYPGGPVKKGQSMQFAPHLGWANAIPGSKGAASFVINGEKWGFKGHGYHDKRQDSSRNQNWGDVPFSGITDSWYWGHCRLGDYSIVWVDFLTPDGENILASYVAKNEKTLVARSSGIKVRPFGENSTYPPVLGTGAPTGFRVDIEVPKGKISFNVTSDNIIGGGSGQFYTRWTGLVKGGLNGATDLTGTAMYEQFVLA</sequence>
<proteinExistence type="predicted"/>
<comment type="caution">
    <text evidence="4">The sequence shown here is derived from an EMBL/GenBank/DDBJ whole genome shotgun (WGS) entry which is preliminary data.</text>
</comment>
<dbReference type="SUPFAM" id="SSF159245">
    <property type="entry name" value="AttH-like"/>
    <property type="match status" value="1"/>
</dbReference>